<dbReference type="PANTHER" id="PTHR12993:SF11">
    <property type="entry name" value="N-ACETYLGLUCOSAMINYL-PHOSPHATIDYLINOSITOL DE-N-ACETYLASE"/>
    <property type="match status" value="1"/>
</dbReference>
<accession>A0AA37V8R9</accession>
<dbReference type="InterPro" id="IPR003737">
    <property type="entry name" value="GlcNAc_PI_deacetylase-related"/>
</dbReference>
<comment type="caution">
    <text evidence="2">The sequence shown here is derived from an EMBL/GenBank/DDBJ whole genome shotgun (WGS) entry which is preliminary data.</text>
</comment>
<feature type="chain" id="PRO_5041370725" description="PIG-L family deacetylase" evidence="1">
    <location>
        <begin position="23"/>
        <end position="278"/>
    </location>
</feature>
<dbReference type="Proteomes" id="UP001161325">
    <property type="component" value="Unassembled WGS sequence"/>
</dbReference>
<dbReference type="Gene3D" id="3.40.50.10320">
    <property type="entry name" value="LmbE-like"/>
    <property type="match status" value="1"/>
</dbReference>
<proteinExistence type="predicted"/>
<dbReference type="Pfam" id="PF02585">
    <property type="entry name" value="PIG-L"/>
    <property type="match status" value="1"/>
</dbReference>
<evidence type="ECO:0000313" key="3">
    <source>
        <dbReference type="Proteomes" id="UP001161325"/>
    </source>
</evidence>
<dbReference type="SUPFAM" id="SSF102588">
    <property type="entry name" value="LmbE-like"/>
    <property type="match status" value="1"/>
</dbReference>
<keyword evidence="1" id="KW-0732">Signal</keyword>
<reference evidence="2" key="1">
    <citation type="submission" date="2022-08" db="EMBL/GenBank/DDBJ databases">
        <title>Draft genome sequencing of Roseisolibacter agri AW1220.</title>
        <authorList>
            <person name="Tobiishi Y."/>
            <person name="Tonouchi A."/>
        </authorList>
    </citation>
    <scope>NUCLEOTIDE SEQUENCE</scope>
    <source>
        <strain evidence="2">AW1220</strain>
    </source>
</reference>
<evidence type="ECO:0000313" key="2">
    <source>
        <dbReference type="EMBL" id="GLC23713.1"/>
    </source>
</evidence>
<dbReference type="InterPro" id="IPR024078">
    <property type="entry name" value="LmbE-like_dom_sf"/>
</dbReference>
<dbReference type="AlphaFoldDB" id="A0AA37V8R9"/>
<dbReference type="GO" id="GO:0016811">
    <property type="term" value="F:hydrolase activity, acting on carbon-nitrogen (but not peptide) bonds, in linear amides"/>
    <property type="evidence" value="ECO:0007669"/>
    <property type="project" value="TreeGrafter"/>
</dbReference>
<dbReference type="PANTHER" id="PTHR12993">
    <property type="entry name" value="N-ACETYLGLUCOSAMINYL-PHOSPHATIDYLINOSITOL DE-N-ACETYLASE-RELATED"/>
    <property type="match status" value="1"/>
</dbReference>
<organism evidence="2 3">
    <name type="scientific">Roseisolibacter agri</name>
    <dbReference type="NCBI Taxonomy" id="2014610"/>
    <lineage>
        <taxon>Bacteria</taxon>
        <taxon>Pseudomonadati</taxon>
        <taxon>Gemmatimonadota</taxon>
        <taxon>Gemmatimonadia</taxon>
        <taxon>Gemmatimonadales</taxon>
        <taxon>Gemmatimonadaceae</taxon>
        <taxon>Roseisolibacter</taxon>
    </lineage>
</organism>
<feature type="signal peptide" evidence="1">
    <location>
        <begin position="1"/>
        <end position="22"/>
    </location>
</feature>
<keyword evidence="3" id="KW-1185">Reference proteome</keyword>
<protein>
    <recommendedName>
        <fullName evidence="4">PIG-L family deacetylase</fullName>
    </recommendedName>
</protein>
<name>A0AA37V8R9_9BACT</name>
<dbReference type="EMBL" id="BRXS01000001">
    <property type="protein sequence ID" value="GLC23713.1"/>
    <property type="molecule type" value="Genomic_DNA"/>
</dbReference>
<sequence>MHACARAVLGTLLLLAPCAARAQVRAPSTATPRTLVAVLAHADDEAPVAPILARYAREGARVHLLIVSDGGQGAGQQGTLARPDSGPRGEELVRVRAEEARCAARALGLQPPILLGFPDGRLGDYVGDRSLLYRLTPRLAEELQRLRPDAIVTWGPDGGVGHPDHRIVSALVTQLVRAGAPGVPERLYYMNLPAEAIRAMNPQRGAPPLLIPADRYFTVRVPFAPEDLEAAMRSMACHRTQITAEAAARVAPATARAWNGVIALIPAFPTGPGTDVFR</sequence>
<gene>
    <name evidence="2" type="ORF">rosag_02260</name>
</gene>
<evidence type="ECO:0008006" key="4">
    <source>
        <dbReference type="Google" id="ProtNLM"/>
    </source>
</evidence>
<dbReference type="RefSeq" id="WP_284348156.1">
    <property type="nucleotide sequence ID" value="NZ_BRXS01000001.1"/>
</dbReference>
<evidence type="ECO:0000256" key="1">
    <source>
        <dbReference type="SAM" id="SignalP"/>
    </source>
</evidence>